<dbReference type="Proteomes" id="UP000585474">
    <property type="component" value="Unassembled WGS sequence"/>
</dbReference>
<accession>A0A7J0FSJ3</accession>
<evidence type="ECO:0000313" key="3">
    <source>
        <dbReference type="Proteomes" id="UP000585474"/>
    </source>
</evidence>
<dbReference type="AlphaFoldDB" id="A0A7J0FSJ3"/>
<comment type="caution">
    <text evidence="2">The sequence shown here is derived from an EMBL/GenBank/DDBJ whole genome shotgun (WGS) entry which is preliminary data.</text>
</comment>
<name>A0A7J0FSJ3_9ERIC</name>
<evidence type="ECO:0000313" key="2">
    <source>
        <dbReference type="EMBL" id="GFZ01682.1"/>
    </source>
</evidence>
<organism evidence="2 3">
    <name type="scientific">Actinidia rufa</name>
    <dbReference type="NCBI Taxonomy" id="165716"/>
    <lineage>
        <taxon>Eukaryota</taxon>
        <taxon>Viridiplantae</taxon>
        <taxon>Streptophyta</taxon>
        <taxon>Embryophyta</taxon>
        <taxon>Tracheophyta</taxon>
        <taxon>Spermatophyta</taxon>
        <taxon>Magnoliopsida</taxon>
        <taxon>eudicotyledons</taxon>
        <taxon>Gunneridae</taxon>
        <taxon>Pentapetalae</taxon>
        <taxon>asterids</taxon>
        <taxon>Ericales</taxon>
        <taxon>Actinidiaceae</taxon>
        <taxon>Actinidia</taxon>
    </lineage>
</organism>
<protein>
    <submittedName>
        <fullName evidence="2">Uncharacterized protein</fullName>
    </submittedName>
</protein>
<evidence type="ECO:0000256" key="1">
    <source>
        <dbReference type="SAM" id="MobiDB-lite"/>
    </source>
</evidence>
<gene>
    <name evidence="2" type="ORF">Acr_15g0002910</name>
</gene>
<proteinExistence type="predicted"/>
<feature type="region of interest" description="Disordered" evidence="1">
    <location>
        <begin position="140"/>
        <end position="160"/>
    </location>
</feature>
<reference evidence="2 3" key="1">
    <citation type="submission" date="2019-07" db="EMBL/GenBank/DDBJ databases">
        <title>De Novo Assembly of kiwifruit Actinidia rufa.</title>
        <authorList>
            <person name="Sugita-Konishi S."/>
            <person name="Sato K."/>
            <person name="Mori E."/>
            <person name="Abe Y."/>
            <person name="Kisaki G."/>
            <person name="Hamano K."/>
            <person name="Suezawa K."/>
            <person name="Otani M."/>
            <person name="Fukuda T."/>
            <person name="Manabe T."/>
            <person name="Gomi K."/>
            <person name="Tabuchi M."/>
            <person name="Akimitsu K."/>
            <person name="Kataoka I."/>
        </authorList>
    </citation>
    <scope>NUCLEOTIDE SEQUENCE [LARGE SCALE GENOMIC DNA]</scope>
    <source>
        <strain evidence="3">cv. Fuchu</strain>
    </source>
</reference>
<dbReference type="EMBL" id="BJWL01000015">
    <property type="protein sequence ID" value="GFZ01682.1"/>
    <property type="molecule type" value="Genomic_DNA"/>
</dbReference>
<dbReference type="OrthoDB" id="16816at2759"/>
<sequence>MTLHNAIFYFPFTTAPSLCTMPPRLPLYCGAPQHLTTPLFLPLCHLTLAPCTGPLSLRPSLLYATTAAKSNQNHCPTRDNKSKPYPPLQNHRRIKTYYFKIRTLPPIRDRAAWLMHPKDSLVDNVAENLLDRLEDRLRASLPQGDKDLPSPTSSGLLESPSERVLGSSLPLGNLVKHDFSDEGSVNTVYIVCERQICTSNAWPNAELAAIIVKFAKETSRSLNDSSAIGLGVSLPEGVVLDDGPVLSFSPFRDKISSLDLVQTIALITIGALHLFSSFK</sequence>
<keyword evidence="3" id="KW-1185">Reference proteome</keyword>